<dbReference type="AlphaFoldDB" id="A0A4R5VT01"/>
<dbReference type="InterPro" id="IPR046208">
    <property type="entry name" value="DUF6241"/>
</dbReference>
<evidence type="ECO:0000256" key="1">
    <source>
        <dbReference type="SAM" id="Phobius"/>
    </source>
</evidence>
<evidence type="ECO:0000313" key="2">
    <source>
        <dbReference type="EMBL" id="TDK62059.1"/>
    </source>
</evidence>
<proteinExistence type="predicted"/>
<feature type="transmembrane region" description="Helical" evidence="1">
    <location>
        <begin position="6"/>
        <end position="27"/>
    </location>
</feature>
<accession>A0A4R5VT01</accession>
<comment type="caution">
    <text evidence="2">The sequence shown here is derived from an EMBL/GenBank/DDBJ whole genome shotgun (WGS) entry which is preliminary data.</text>
</comment>
<keyword evidence="1" id="KW-1133">Transmembrane helix</keyword>
<dbReference type="Proteomes" id="UP000295132">
    <property type="component" value="Unassembled WGS sequence"/>
</dbReference>
<dbReference type="RefSeq" id="WP_133333790.1">
    <property type="nucleotide sequence ID" value="NZ_SMYO01000004.1"/>
</dbReference>
<keyword evidence="1" id="KW-0812">Transmembrane</keyword>
<name>A0A4R5VT01_9BACI</name>
<keyword evidence="1" id="KW-0472">Membrane</keyword>
<dbReference type="Pfam" id="PF19754">
    <property type="entry name" value="DUF6241"/>
    <property type="match status" value="1"/>
</dbReference>
<dbReference type="EMBL" id="SMYO01000004">
    <property type="protein sequence ID" value="TDK62059.1"/>
    <property type="molecule type" value="Genomic_DNA"/>
</dbReference>
<reference evidence="2 3" key="1">
    <citation type="submission" date="2019-03" db="EMBL/GenBank/DDBJ databases">
        <title>Bacillus niacini sp. nov. a Nicotinate-Metabolizing Mesophile Isolated from Soil.</title>
        <authorList>
            <person name="Zhang G."/>
        </authorList>
    </citation>
    <scope>NUCLEOTIDE SEQUENCE [LARGE SCALE GENOMIC DNA]</scope>
    <source>
        <strain evidence="2 3">WN066</strain>
    </source>
</reference>
<organism evidence="2 3">
    <name type="scientific">Bacillus salipaludis</name>
    <dbReference type="NCBI Taxonomy" id="2547811"/>
    <lineage>
        <taxon>Bacteria</taxon>
        <taxon>Bacillati</taxon>
        <taxon>Bacillota</taxon>
        <taxon>Bacilli</taxon>
        <taxon>Bacillales</taxon>
        <taxon>Bacillaceae</taxon>
        <taxon>Bacillus</taxon>
    </lineage>
</organism>
<sequence length="186" mass="20972">MKKGLSLTTTMILAFLFIGGIAVYKVMNNASEFERKHTVETTAVAKKDTAKEKKEQTGYIGGVQYDIKLDKSSSQEAVIEVMHKMTHQKVKAKEKWGAVPMIPDTINQVYNIVKNSNFELKSDLLAILEKWKEGNFEEIAEDHNYFWQQQGGTVGKAYGTMTKAEEKTFIANNFGEEIAKQDSPQP</sequence>
<gene>
    <name evidence="2" type="ORF">E2K98_08295</name>
</gene>
<evidence type="ECO:0000313" key="3">
    <source>
        <dbReference type="Proteomes" id="UP000295132"/>
    </source>
</evidence>
<evidence type="ECO:0008006" key="4">
    <source>
        <dbReference type="Google" id="ProtNLM"/>
    </source>
</evidence>
<protein>
    <recommendedName>
        <fullName evidence="4">PRK06770 family protein</fullName>
    </recommendedName>
</protein>